<reference evidence="1" key="2">
    <citation type="submission" date="2020-05" db="UniProtKB">
        <authorList>
            <consortium name="EnsemblMetazoa"/>
        </authorList>
    </citation>
    <scope>IDENTIFICATION</scope>
    <source>
        <strain evidence="1">Indian</strain>
    </source>
</reference>
<protein>
    <submittedName>
        <fullName evidence="1">Uncharacterized protein</fullName>
    </submittedName>
</protein>
<dbReference type="VEuPathDB" id="VectorBase:ASTEI20_032323"/>
<keyword evidence="2" id="KW-1185">Reference proteome</keyword>
<evidence type="ECO:0000313" key="1">
    <source>
        <dbReference type="EnsemblMetazoa" id="ASTEI00252-PA"/>
    </source>
</evidence>
<dbReference type="VEuPathDB" id="VectorBase:ASTEI00252"/>
<sequence>MTSEGTLVDLDFGDTSHSQPASTTVVTSNGLATSILAAANGSVSNDLRPSETSPHATLLEKVNQLTIVPGAPELRQQQQPASSNGERDGQQDAIVSDLLLPCTVPLFGGAAADNKQSVNSQSSSRLSASSASTVATNVVDAGDGTPLVLPDVSFEGITLDSGIDRESQPLLGSRDHEITYNQFPVFLFYFCNQNAYCV</sequence>
<name>A0A182XVL6_ANOST</name>
<accession>A0A182XVL6</accession>
<dbReference type="Proteomes" id="UP000076408">
    <property type="component" value="Unassembled WGS sequence"/>
</dbReference>
<dbReference type="STRING" id="30069.A0A182XVL6"/>
<evidence type="ECO:0000313" key="2">
    <source>
        <dbReference type="Proteomes" id="UP000076408"/>
    </source>
</evidence>
<organism evidence="1 2">
    <name type="scientific">Anopheles stephensi</name>
    <name type="common">Indo-Pakistan malaria mosquito</name>
    <dbReference type="NCBI Taxonomy" id="30069"/>
    <lineage>
        <taxon>Eukaryota</taxon>
        <taxon>Metazoa</taxon>
        <taxon>Ecdysozoa</taxon>
        <taxon>Arthropoda</taxon>
        <taxon>Hexapoda</taxon>
        <taxon>Insecta</taxon>
        <taxon>Pterygota</taxon>
        <taxon>Neoptera</taxon>
        <taxon>Endopterygota</taxon>
        <taxon>Diptera</taxon>
        <taxon>Nematocera</taxon>
        <taxon>Culicoidea</taxon>
        <taxon>Culicidae</taxon>
        <taxon>Anophelinae</taxon>
        <taxon>Anopheles</taxon>
    </lineage>
</organism>
<reference evidence="2" key="1">
    <citation type="journal article" date="2014" name="Genome Biol.">
        <title>Genome analysis of a major urban malaria vector mosquito, Anopheles stephensi.</title>
        <authorList>
            <person name="Jiang X."/>
            <person name="Peery A."/>
            <person name="Hall A.B."/>
            <person name="Sharma A."/>
            <person name="Chen X.G."/>
            <person name="Waterhouse R.M."/>
            <person name="Komissarov A."/>
            <person name="Riehle M.M."/>
            <person name="Shouche Y."/>
            <person name="Sharakhova M.V."/>
            <person name="Lawson D."/>
            <person name="Pakpour N."/>
            <person name="Arensburger P."/>
            <person name="Davidson V.L."/>
            <person name="Eiglmeier K."/>
            <person name="Emrich S."/>
            <person name="George P."/>
            <person name="Kennedy R.C."/>
            <person name="Mane S.P."/>
            <person name="Maslen G."/>
            <person name="Oringanje C."/>
            <person name="Qi Y."/>
            <person name="Settlage R."/>
            <person name="Tojo M."/>
            <person name="Tubio J.M."/>
            <person name="Unger M.F."/>
            <person name="Wang B."/>
            <person name="Vernick K.D."/>
            <person name="Ribeiro J.M."/>
            <person name="James A.A."/>
            <person name="Michel K."/>
            <person name="Riehle M.A."/>
            <person name="Luckhart S."/>
            <person name="Sharakhov I.V."/>
            <person name="Tu Z."/>
        </authorList>
    </citation>
    <scope>NUCLEOTIDE SEQUENCE [LARGE SCALE GENOMIC DNA]</scope>
    <source>
        <strain evidence="2">Indian</strain>
    </source>
</reference>
<proteinExistence type="predicted"/>
<dbReference type="EnsemblMetazoa" id="ASTEI00252-RA">
    <property type="protein sequence ID" value="ASTEI00252-PA"/>
    <property type="gene ID" value="ASTEI00252"/>
</dbReference>
<dbReference type="VEuPathDB" id="VectorBase:ASTE003529"/>
<dbReference type="AlphaFoldDB" id="A0A182XVL6"/>